<name>A0A0V8J2B9_9BACL</name>
<dbReference type="Gene3D" id="3.90.79.10">
    <property type="entry name" value="Nucleoside Triphosphate Pyrophosphohydrolase"/>
    <property type="match status" value="1"/>
</dbReference>
<dbReference type="PROSITE" id="PS51462">
    <property type="entry name" value="NUDIX"/>
    <property type="match status" value="1"/>
</dbReference>
<comment type="caution">
    <text evidence="2">The sequence shown here is derived from an EMBL/GenBank/DDBJ whole genome shotgun (WGS) entry which is preliminary data.</text>
</comment>
<proteinExistence type="predicted"/>
<evidence type="ECO:0000313" key="2">
    <source>
        <dbReference type="EMBL" id="KSU81196.1"/>
    </source>
</evidence>
<dbReference type="RefSeq" id="WP_061974946.1">
    <property type="nucleotide sequence ID" value="NZ_FMAV01000004.1"/>
</dbReference>
<dbReference type="PANTHER" id="PTHR10885:SF0">
    <property type="entry name" value="ISOPENTENYL-DIPHOSPHATE DELTA-ISOMERASE"/>
    <property type="match status" value="1"/>
</dbReference>
<reference evidence="2 3" key="1">
    <citation type="journal article" date="2014" name="Antonie Van Leeuwenhoek">
        <title>Fictibacillus enclensis sp. nov., isolated from marine sediment.</title>
        <authorList>
            <person name="Dastager S.G."/>
            <person name="Mawlankar R."/>
            <person name="Srinivasan K."/>
            <person name="Tang S.K."/>
            <person name="Lee J.C."/>
            <person name="Ramana V.V."/>
            <person name="Shouche Y.S."/>
        </authorList>
    </citation>
    <scope>NUCLEOTIDE SEQUENCE [LARGE SCALE GENOMIC DNA]</scope>
    <source>
        <strain evidence="2 3">NIO-1003</strain>
    </source>
</reference>
<dbReference type="CDD" id="cd04692">
    <property type="entry name" value="NUDIX_Hydrolase"/>
    <property type="match status" value="1"/>
</dbReference>
<dbReference type="Proteomes" id="UP000054099">
    <property type="component" value="Unassembled WGS sequence"/>
</dbReference>
<evidence type="ECO:0000313" key="3">
    <source>
        <dbReference type="Proteomes" id="UP000054099"/>
    </source>
</evidence>
<dbReference type="PANTHER" id="PTHR10885">
    <property type="entry name" value="ISOPENTENYL-DIPHOSPHATE DELTA-ISOMERASE"/>
    <property type="match status" value="1"/>
</dbReference>
<dbReference type="InterPro" id="IPR015797">
    <property type="entry name" value="NUDIX_hydrolase-like_dom_sf"/>
</dbReference>
<dbReference type="EMBL" id="LNQN01000006">
    <property type="protein sequence ID" value="KSU81196.1"/>
    <property type="molecule type" value="Genomic_DNA"/>
</dbReference>
<accession>A0A0V8J2B9</accession>
<sequence>MSSEVVRIFDDQMKCVGQKTREHVHRDGVWHETFHCWFTLLEDSERYILLQKRAEVKKDYPNLLDITSAGHLMADERVHDGTREIEEELGVSVSFEELIPLGIIKTEIKQDAMWDREFCHVYLYNCDRMPAFTLQKEEVDAIYKIRLQDGVDLFKGNKQEIEAVEVYPDQQKTRVDKADFVDQVDYYTDVFERIQETIRK</sequence>
<dbReference type="InterPro" id="IPR000086">
    <property type="entry name" value="NUDIX_hydrolase_dom"/>
</dbReference>
<dbReference type="AlphaFoldDB" id="A0A0V8J2B9"/>
<organism evidence="2 3">
    <name type="scientific">Fictibacillus enclensis</name>
    <dbReference type="NCBI Taxonomy" id="1017270"/>
    <lineage>
        <taxon>Bacteria</taxon>
        <taxon>Bacillati</taxon>
        <taxon>Bacillota</taxon>
        <taxon>Bacilli</taxon>
        <taxon>Bacillales</taxon>
        <taxon>Fictibacillaceae</taxon>
        <taxon>Fictibacillus</taxon>
    </lineage>
</organism>
<dbReference type="Pfam" id="PF00293">
    <property type="entry name" value="NUDIX"/>
    <property type="match status" value="1"/>
</dbReference>
<dbReference type="GO" id="GO:0003824">
    <property type="term" value="F:catalytic activity"/>
    <property type="evidence" value="ECO:0007669"/>
    <property type="project" value="UniProtKB-ARBA"/>
</dbReference>
<gene>
    <name evidence="2" type="ORF">AS030_19865</name>
</gene>
<dbReference type="OrthoDB" id="9780586at2"/>
<feature type="domain" description="Nudix hydrolase" evidence="1">
    <location>
        <begin position="29"/>
        <end position="167"/>
    </location>
</feature>
<keyword evidence="3" id="KW-1185">Reference proteome</keyword>
<protein>
    <recommendedName>
        <fullName evidence="1">Nudix hydrolase domain-containing protein</fullName>
    </recommendedName>
</protein>
<dbReference type="SUPFAM" id="SSF55811">
    <property type="entry name" value="Nudix"/>
    <property type="match status" value="1"/>
</dbReference>
<evidence type="ECO:0000259" key="1">
    <source>
        <dbReference type="PROSITE" id="PS51462"/>
    </source>
</evidence>